<dbReference type="Pfam" id="PF00078">
    <property type="entry name" value="RVT_1"/>
    <property type="match status" value="1"/>
</dbReference>
<gene>
    <name evidence="6" type="ORF">PODLI_1B002782</name>
</gene>
<dbReference type="GO" id="GO:0019068">
    <property type="term" value="P:virion assembly"/>
    <property type="evidence" value="ECO:0007669"/>
    <property type="project" value="InterPro"/>
</dbReference>
<dbReference type="InterPro" id="IPR008919">
    <property type="entry name" value="Retrov_capsid_N"/>
</dbReference>
<dbReference type="EC" id="3.1.26.4" evidence="2"/>
<evidence type="ECO:0000259" key="5">
    <source>
        <dbReference type="PROSITE" id="PS50879"/>
    </source>
</evidence>
<protein>
    <recommendedName>
        <fullName evidence="2">ribonuclease H</fullName>
        <ecNumber evidence="2">3.1.26.4</ecNumber>
    </recommendedName>
</protein>
<dbReference type="PANTHER" id="PTHR33064:SF29">
    <property type="entry name" value="PEPTIDASE A2 DOMAIN-CONTAINING PROTEIN-RELATED"/>
    <property type="match status" value="1"/>
</dbReference>
<dbReference type="PROSITE" id="PS50879">
    <property type="entry name" value="RNASE_H_1"/>
    <property type="match status" value="1"/>
</dbReference>
<dbReference type="Pfam" id="PF02093">
    <property type="entry name" value="Gag_p30"/>
    <property type="match status" value="1"/>
</dbReference>
<evidence type="ECO:0000313" key="6">
    <source>
        <dbReference type="EMBL" id="CAI5799435.1"/>
    </source>
</evidence>
<dbReference type="Gene3D" id="3.30.420.10">
    <property type="entry name" value="Ribonuclease H-like superfamily/Ribonuclease H"/>
    <property type="match status" value="1"/>
</dbReference>
<sequence>MQALRTYLADERPQQLYYLNAFVEARKLFHRKQAQIVRQMAVLKTTGPPPYDEIKAQEEQLDRSLIPFYYPEPMAPPPPRPGAGDRAGAGAGTNARPGENLTNPAAATPSLNTPVPSSLNLPQGTWETGEDQTDPNMRAPLNEDLSNGERDGPVSSRTRNRDNLANGEVEGAFPLRALPIPPTRAGDPPPMVFTHQPFLTADLMNWSDKMPSLRDDPDKCHRQVATIFSTHNPTWADVHMLLGALFNEAEKREILVKVGEALTRVDYQPGRPASMAPLTAQNLINDPDWDYNTDNGIWGLKIFKKAILDGIKAAGQRTVNWTNVQAVLQGPDEHPADYYTRLVSAIKTWGGIDPESPQHKVIVKGFFKDQATPDIRKALNSHLGYDGKTMNEILSIAKSVFNSRDERKRKDPKPDSPRKPNTNPVKWRLVQDLRLVNSFVIPRHAVVANPHHLLSTIPEGTVVYSVIDLCSAFFSIPVDPESQFLFAFTWQTGQLTWTRLPQGYVESPAIFSSILHQDLLDVALPGGSTLRLYVDDILLCGRDLESCRSDTIALLTILAHKGHKVSPKKIQYCQKEVKYLGHILGEGTRALTTDRIEAITKLPLPKTKRQLRGFIGMSRFCCAWIPRYGEFTRPLTTMTHDNAPDQLQWTAEALEAFESIKRELRSSPALGLPDYRLPFSLFVHENKAVASGVLTQPFQGRNRPVAYYSLQLDTAVMGNVGCLRAVAAAALLLEKAQETILGHDLTVNVPHAVATLLSLQGCQRFTIQRLNRYEAILLSPSNVTIKRVNSLNPVTLLPLPDDGTPHHDCSQVVRHAEKPWEDLDYLPLADPDLILYTDGSSKVVGGERKSGYAIVSDIDLLEARPVHAKYSAQAAELIALIRACELGAGQRITIYTDSKYCFGLVHATGQIWLQRGFLTAAGTQIAHAPLVERLMNSIHLPEAIAVVHCKAHTKGKDLISVGNRCADRVVQEAAL</sequence>
<evidence type="ECO:0000256" key="1">
    <source>
        <dbReference type="ARBA" id="ARBA00010879"/>
    </source>
</evidence>
<dbReference type="InterPro" id="IPR000477">
    <property type="entry name" value="RT_dom"/>
</dbReference>
<dbReference type="InterPro" id="IPR051320">
    <property type="entry name" value="Viral_Replic_Matur_Polypro"/>
</dbReference>
<dbReference type="SUPFAM" id="SSF53098">
    <property type="entry name" value="Ribonuclease H-like"/>
    <property type="match status" value="1"/>
</dbReference>
<evidence type="ECO:0000256" key="3">
    <source>
        <dbReference type="SAM" id="MobiDB-lite"/>
    </source>
</evidence>
<feature type="compositionally biased region" description="Polar residues" evidence="3">
    <location>
        <begin position="100"/>
        <end position="126"/>
    </location>
</feature>
<proteinExistence type="inferred from homology"/>
<dbReference type="GO" id="GO:0006259">
    <property type="term" value="P:DNA metabolic process"/>
    <property type="evidence" value="ECO:0007669"/>
    <property type="project" value="UniProtKB-ARBA"/>
</dbReference>
<dbReference type="Pfam" id="PF00075">
    <property type="entry name" value="RNase_H"/>
    <property type="match status" value="1"/>
</dbReference>
<feature type="domain" description="Reverse transcriptase" evidence="4">
    <location>
        <begin position="392"/>
        <end position="584"/>
    </location>
</feature>
<dbReference type="InterPro" id="IPR003036">
    <property type="entry name" value="Gag_P30"/>
</dbReference>
<feature type="domain" description="RNase H type-1" evidence="5">
    <location>
        <begin position="829"/>
        <end position="975"/>
    </location>
</feature>
<dbReference type="GO" id="GO:0004523">
    <property type="term" value="F:RNA-DNA hybrid ribonuclease activity"/>
    <property type="evidence" value="ECO:0007669"/>
    <property type="project" value="UniProtKB-EC"/>
</dbReference>
<dbReference type="Gene3D" id="3.30.70.270">
    <property type="match status" value="2"/>
</dbReference>
<dbReference type="Gene3D" id="3.10.10.10">
    <property type="entry name" value="HIV Type 1 Reverse Transcriptase, subunit A, domain 1"/>
    <property type="match status" value="1"/>
</dbReference>
<reference evidence="6" key="1">
    <citation type="submission" date="2022-12" db="EMBL/GenBank/DDBJ databases">
        <authorList>
            <person name="Alioto T."/>
            <person name="Alioto T."/>
            <person name="Gomez Garrido J."/>
        </authorList>
    </citation>
    <scope>NUCLEOTIDE SEQUENCE</scope>
</reference>
<dbReference type="SUPFAM" id="SSF47353">
    <property type="entry name" value="Retrovirus capsid dimerization domain-like"/>
    <property type="match status" value="1"/>
</dbReference>
<evidence type="ECO:0000259" key="4">
    <source>
        <dbReference type="PROSITE" id="PS50878"/>
    </source>
</evidence>
<name>A0AA35PV99_9SAUR</name>
<comment type="similarity">
    <text evidence="1">Belongs to the beta type-B retroviral polymerase family. HERV class-II K(HML-2) pol subfamily.</text>
</comment>
<dbReference type="CDD" id="cd09273">
    <property type="entry name" value="RNase_HI_RT_Bel"/>
    <property type="match status" value="1"/>
</dbReference>
<dbReference type="InterPro" id="IPR043128">
    <property type="entry name" value="Rev_trsase/Diguanyl_cyclase"/>
</dbReference>
<dbReference type="SUPFAM" id="SSF47943">
    <property type="entry name" value="Retrovirus capsid protein, N-terminal core domain"/>
    <property type="match status" value="1"/>
</dbReference>
<dbReference type="InterPro" id="IPR043502">
    <property type="entry name" value="DNA/RNA_pol_sf"/>
</dbReference>
<dbReference type="GO" id="GO:0003676">
    <property type="term" value="F:nucleic acid binding"/>
    <property type="evidence" value="ECO:0007669"/>
    <property type="project" value="InterPro"/>
</dbReference>
<dbReference type="InterPro" id="IPR041577">
    <property type="entry name" value="RT_RNaseH_2"/>
</dbReference>
<dbReference type="EMBL" id="OX395145">
    <property type="protein sequence ID" value="CAI5799435.1"/>
    <property type="molecule type" value="Genomic_DNA"/>
</dbReference>
<dbReference type="Pfam" id="PF17919">
    <property type="entry name" value="RT_RNaseH_2"/>
    <property type="match status" value="1"/>
</dbReference>
<dbReference type="InterPro" id="IPR036397">
    <property type="entry name" value="RNaseH_sf"/>
</dbReference>
<dbReference type="Gene3D" id="3.10.20.370">
    <property type="match status" value="1"/>
</dbReference>
<dbReference type="SUPFAM" id="SSF56672">
    <property type="entry name" value="DNA/RNA polymerases"/>
    <property type="match status" value="1"/>
</dbReference>
<evidence type="ECO:0000256" key="2">
    <source>
        <dbReference type="ARBA" id="ARBA00012180"/>
    </source>
</evidence>
<dbReference type="InterPro" id="IPR002156">
    <property type="entry name" value="RNaseH_domain"/>
</dbReference>
<feature type="region of interest" description="Disordered" evidence="3">
    <location>
        <begin position="403"/>
        <end position="424"/>
    </location>
</feature>
<dbReference type="PROSITE" id="PS50878">
    <property type="entry name" value="RT_POL"/>
    <property type="match status" value="1"/>
</dbReference>
<dbReference type="PANTHER" id="PTHR33064">
    <property type="entry name" value="POL PROTEIN"/>
    <property type="match status" value="1"/>
</dbReference>
<organism evidence="6 7">
    <name type="scientific">Podarcis lilfordi</name>
    <name type="common">Lilford's wall lizard</name>
    <dbReference type="NCBI Taxonomy" id="74358"/>
    <lineage>
        <taxon>Eukaryota</taxon>
        <taxon>Metazoa</taxon>
        <taxon>Chordata</taxon>
        <taxon>Craniata</taxon>
        <taxon>Vertebrata</taxon>
        <taxon>Euteleostomi</taxon>
        <taxon>Lepidosauria</taxon>
        <taxon>Squamata</taxon>
        <taxon>Bifurcata</taxon>
        <taxon>Unidentata</taxon>
        <taxon>Episquamata</taxon>
        <taxon>Laterata</taxon>
        <taxon>Lacertibaenia</taxon>
        <taxon>Lacertidae</taxon>
        <taxon>Podarcis</taxon>
    </lineage>
</organism>
<feature type="region of interest" description="Disordered" evidence="3">
    <location>
        <begin position="72"/>
        <end position="161"/>
    </location>
</feature>
<evidence type="ECO:0000313" key="7">
    <source>
        <dbReference type="Proteomes" id="UP001178461"/>
    </source>
</evidence>
<dbReference type="AlphaFoldDB" id="A0AA35PV99"/>
<keyword evidence="7" id="KW-1185">Reference proteome</keyword>
<accession>A0AA35PV99</accession>
<feature type="compositionally biased region" description="Basic and acidic residues" evidence="3">
    <location>
        <begin position="403"/>
        <end position="418"/>
    </location>
</feature>
<dbReference type="Proteomes" id="UP001178461">
    <property type="component" value="Chromosome W"/>
</dbReference>
<dbReference type="InterPro" id="IPR012337">
    <property type="entry name" value="RNaseH-like_sf"/>
</dbReference>
<dbReference type="Gene3D" id="1.10.375.10">
    <property type="entry name" value="Human Immunodeficiency Virus Type 1 Capsid Protein"/>
    <property type="match status" value="1"/>
</dbReference>